<dbReference type="PANTHER" id="PTHR12815">
    <property type="entry name" value="SORTING AND ASSEMBLY MACHINERY SAMM50 PROTEIN FAMILY MEMBER"/>
    <property type="match status" value="1"/>
</dbReference>
<dbReference type="PANTHER" id="PTHR12815:SF42">
    <property type="entry name" value="BACTERIAL SURFACE ANTIGEN (D15) DOMAIN-CONTAINING PROTEIN"/>
    <property type="match status" value="1"/>
</dbReference>
<evidence type="ECO:0000256" key="2">
    <source>
        <dbReference type="ARBA" id="ARBA00022452"/>
    </source>
</evidence>
<dbReference type="Proteomes" id="UP000198703">
    <property type="component" value="Unassembled WGS sequence"/>
</dbReference>
<reference evidence="6 7" key="1">
    <citation type="submission" date="2016-10" db="EMBL/GenBank/DDBJ databases">
        <authorList>
            <person name="de Groot N.N."/>
        </authorList>
    </citation>
    <scope>NUCLEOTIDE SEQUENCE [LARGE SCALE GENOMIC DNA]</scope>
    <source>
        <strain evidence="6 7">DSM 15345</strain>
    </source>
</reference>
<keyword evidence="2" id="KW-1134">Transmembrane beta strand</keyword>
<accession>A0A1H3VM93</accession>
<evidence type="ECO:0000313" key="7">
    <source>
        <dbReference type="Proteomes" id="UP000198703"/>
    </source>
</evidence>
<feature type="signal peptide" evidence="4">
    <location>
        <begin position="1"/>
        <end position="18"/>
    </location>
</feature>
<dbReference type="Gene3D" id="2.40.160.50">
    <property type="entry name" value="membrane protein fhac: a member of the omp85/tpsb transporter family"/>
    <property type="match status" value="1"/>
</dbReference>
<gene>
    <name evidence="6" type="ORF">SAMN05444370_101204</name>
</gene>
<dbReference type="InterPro" id="IPR039910">
    <property type="entry name" value="D15-like"/>
</dbReference>
<feature type="domain" description="Bacterial surface antigen (D15)" evidence="5">
    <location>
        <begin position="330"/>
        <end position="623"/>
    </location>
</feature>
<dbReference type="EMBL" id="FNQM01000001">
    <property type="protein sequence ID" value="SDZ75917.1"/>
    <property type="molecule type" value="Genomic_DNA"/>
</dbReference>
<keyword evidence="2" id="KW-0812">Transmembrane</keyword>
<evidence type="ECO:0000259" key="5">
    <source>
        <dbReference type="Pfam" id="PF01103"/>
    </source>
</evidence>
<keyword evidence="7" id="KW-1185">Reference proteome</keyword>
<dbReference type="Gene3D" id="3.10.20.310">
    <property type="entry name" value="membrane protein fhac"/>
    <property type="match status" value="1"/>
</dbReference>
<dbReference type="InterPro" id="IPR000184">
    <property type="entry name" value="Bac_surfAg_D15"/>
</dbReference>
<dbReference type="OrthoDB" id="9769707at2"/>
<organism evidence="6 7">
    <name type="scientific">Rubrimonas cliftonensis</name>
    <dbReference type="NCBI Taxonomy" id="89524"/>
    <lineage>
        <taxon>Bacteria</taxon>
        <taxon>Pseudomonadati</taxon>
        <taxon>Pseudomonadota</taxon>
        <taxon>Alphaproteobacteria</taxon>
        <taxon>Rhodobacterales</taxon>
        <taxon>Paracoccaceae</taxon>
        <taxon>Rubrimonas</taxon>
    </lineage>
</organism>
<evidence type="ECO:0000256" key="4">
    <source>
        <dbReference type="SAM" id="SignalP"/>
    </source>
</evidence>
<protein>
    <submittedName>
        <fullName evidence="6">Autotransporter secretion outer membrane protein TamA</fullName>
    </submittedName>
</protein>
<dbReference type="GO" id="GO:0019867">
    <property type="term" value="C:outer membrane"/>
    <property type="evidence" value="ECO:0007669"/>
    <property type="project" value="InterPro"/>
</dbReference>
<name>A0A1H3VM93_9RHOB</name>
<dbReference type="RefSeq" id="WP_093247614.1">
    <property type="nucleotide sequence ID" value="NZ_FNQM01000001.1"/>
</dbReference>
<evidence type="ECO:0000256" key="3">
    <source>
        <dbReference type="ARBA" id="ARBA00023136"/>
    </source>
</evidence>
<comment type="subcellular location">
    <subcellularLocation>
        <location evidence="1">Membrane</location>
    </subcellularLocation>
</comment>
<dbReference type="Pfam" id="PF01103">
    <property type="entry name" value="Omp85"/>
    <property type="match status" value="1"/>
</dbReference>
<keyword evidence="3" id="KW-0472">Membrane</keyword>
<sequence>MSGARACAAALASSLGLAGCIGGTDVDQPLTFEQPETAVAYEAEVTGAPNDEIDALMRQSLGIFRRQEAGAQSIAFLRRRARDDVATAEKILRSYGWFQPTIAVEVVSLEDPGDGGGAAPAQGAEDASGPIARAVVAIDAGPRFTLARHGFTPLGEVDGPPLELDAAALGSPVGGPAVAADILAAESAAVTRLRNEGRPYVEARGRDAVADLERHEIEVDTSIAPGPYYVFGAPRFEGLEQVDEAYLRTYQNWEPGEPYDARKLREFQQALVETQLFDAISAAPPETPPEGDAAPVLVRAEEGPRRTVTAGARYDTDAGPAVRGSYEHRNLFGANETIRAEALAGLEEQNLELRYKEPQYLRPGQDFVAGFGLNHTDDDAFEEYAVKLTAGLERELSDTWRVGAGGLLQASLIDDGTTEKRFLLAGLPAFANYDGSDDPLNPSEGARLNIGFTPFTGYADEGPRPVFMRFDGSGSVYQALDSDARHVLAARARLGSIVAADDEGVPASQRLFSGGGGSVRGYGERDIGPLDADGDPTGGLSVAELGVELRSVVWGPVGAALFAEAGTVSDAQWPDFDEGVQFAAGAGVRYLSPVGPIRLDVGVPLNPRDRDDAFQIYISIGQAY</sequence>
<keyword evidence="4" id="KW-0732">Signal</keyword>
<proteinExistence type="predicted"/>
<dbReference type="AlphaFoldDB" id="A0A1H3VM93"/>
<dbReference type="STRING" id="89524.SAMN05444370_101204"/>
<evidence type="ECO:0000256" key="1">
    <source>
        <dbReference type="ARBA" id="ARBA00004370"/>
    </source>
</evidence>
<feature type="chain" id="PRO_5011439198" evidence="4">
    <location>
        <begin position="19"/>
        <end position="624"/>
    </location>
</feature>
<evidence type="ECO:0000313" key="6">
    <source>
        <dbReference type="EMBL" id="SDZ75917.1"/>
    </source>
</evidence>
<dbReference type="PROSITE" id="PS51257">
    <property type="entry name" value="PROKAR_LIPOPROTEIN"/>
    <property type="match status" value="1"/>
</dbReference>